<sequence length="84" mass="9293">MRDNGAEILAMLQAAPVQPCSFSAAVSLKPDGYVLWLRRSYQHAERPFPVEAIQHAVWHNSGWISSGRWGVYGGCQGMCQISIC</sequence>
<reference evidence="1" key="2">
    <citation type="journal article" date="2023" name="IMA Fungus">
        <title>Comparative genomic study of the Penicillium genus elucidates a diverse pangenome and 15 lateral gene transfer events.</title>
        <authorList>
            <person name="Petersen C."/>
            <person name="Sorensen T."/>
            <person name="Nielsen M.R."/>
            <person name="Sondergaard T.E."/>
            <person name="Sorensen J.L."/>
            <person name="Fitzpatrick D.A."/>
            <person name="Frisvad J.C."/>
            <person name="Nielsen K.L."/>
        </authorList>
    </citation>
    <scope>NUCLEOTIDE SEQUENCE</scope>
    <source>
        <strain evidence="1">IBT 19713</strain>
    </source>
</reference>
<reference evidence="1" key="1">
    <citation type="submission" date="2022-11" db="EMBL/GenBank/DDBJ databases">
        <authorList>
            <person name="Petersen C."/>
        </authorList>
    </citation>
    <scope>NUCLEOTIDE SEQUENCE</scope>
    <source>
        <strain evidence="1">IBT 19713</strain>
    </source>
</reference>
<accession>A0A9W9NVE7</accession>
<proteinExistence type="predicted"/>
<dbReference type="RefSeq" id="XP_058328825.1">
    <property type="nucleotide sequence ID" value="XM_058475935.1"/>
</dbReference>
<keyword evidence="2" id="KW-1185">Reference proteome</keyword>
<evidence type="ECO:0000313" key="2">
    <source>
        <dbReference type="Proteomes" id="UP001150941"/>
    </source>
</evidence>
<protein>
    <submittedName>
        <fullName evidence="1">Uncharacterized protein</fullName>
    </submittedName>
</protein>
<comment type="caution">
    <text evidence="1">The sequence shown here is derived from an EMBL/GenBank/DDBJ whole genome shotgun (WGS) entry which is preliminary data.</text>
</comment>
<name>A0A9W9NVE7_9EURO</name>
<dbReference type="Proteomes" id="UP001150941">
    <property type="component" value="Unassembled WGS sequence"/>
</dbReference>
<evidence type="ECO:0000313" key="1">
    <source>
        <dbReference type="EMBL" id="KAJ5225414.1"/>
    </source>
</evidence>
<dbReference type="AlphaFoldDB" id="A0A9W9NVE7"/>
<dbReference type="EMBL" id="JAPQKS010000005">
    <property type="protein sequence ID" value="KAJ5225414.1"/>
    <property type="molecule type" value="Genomic_DNA"/>
</dbReference>
<gene>
    <name evidence="1" type="ORF">N7468_006639</name>
</gene>
<dbReference type="GeneID" id="83203238"/>
<organism evidence="1 2">
    <name type="scientific">Penicillium chermesinum</name>
    <dbReference type="NCBI Taxonomy" id="63820"/>
    <lineage>
        <taxon>Eukaryota</taxon>
        <taxon>Fungi</taxon>
        <taxon>Dikarya</taxon>
        <taxon>Ascomycota</taxon>
        <taxon>Pezizomycotina</taxon>
        <taxon>Eurotiomycetes</taxon>
        <taxon>Eurotiomycetidae</taxon>
        <taxon>Eurotiales</taxon>
        <taxon>Aspergillaceae</taxon>
        <taxon>Penicillium</taxon>
    </lineage>
</organism>